<reference evidence="1" key="1">
    <citation type="submission" date="2021-01" db="EMBL/GenBank/DDBJ databases">
        <title>Whole genome shotgun sequence of Spirilliplanes yamanashiensis NBRC 15828.</title>
        <authorList>
            <person name="Komaki H."/>
            <person name="Tamura T."/>
        </authorList>
    </citation>
    <scope>NUCLEOTIDE SEQUENCE</scope>
    <source>
        <strain evidence="1">NBRC 15828</strain>
    </source>
</reference>
<sequence>MLAFPLDALGPICSALGKRHPRPEEQVQFTRVNWWTIRDDVARFEGLGVRVWLPPLGPGPGGLRSADE</sequence>
<dbReference type="RefSeq" id="WP_203941689.1">
    <property type="nucleotide sequence ID" value="NZ_BAAAGJ010000015.1"/>
</dbReference>
<keyword evidence="2" id="KW-1185">Reference proteome</keyword>
<evidence type="ECO:0000313" key="2">
    <source>
        <dbReference type="Proteomes" id="UP000652013"/>
    </source>
</evidence>
<organism evidence="1 2">
    <name type="scientific">Spirilliplanes yamanashiensis</name>
    <dbReference type="NCBI Taxonomy" id="42233"/>
    <lineage>
        <taxon>Bacteria</taxon>
        <taxon>Bacillati</taxon>
        <taxon>Actinomycetota</taxon>
        <taxon>Actinomycetes</taxon>
        <taxon>Micromonosporales</taxon>
        <taxon>Micromonosporaceae</taxon>
        <taxon>Spirilliplanes</taxon>
    </lineage>
</organism>
<proteinExistence type="predicted"/>
<accession>A0A8J3YEM1</accession>
<evidence type="ECO:0000313" key="1">
    <source>
        <dbReference type="EMBL" id="GIJ06519.1"/>
    </source>
</evidence>
<name>A0A8J3YEM1_9ACTN</name>
<dbReference type="AlphaFoldDB" id="A0A8J3YEM1"/>
<dbReference type="EMBL" id="BOOY01000042">
    <property type="protein sequence ID" value="GIJ06519.1"/>
    <property type="molecule type" value="Genomic_DNA"/>
</dbReference>
<protein>
    <submittedName>
        <fullName evidence="1">Uncharacterized protein</fullName>
    </submittedName>
</protein>
<dbReference type="Proteomes" id="UP000652013">
    <property type="component" value="Unassembled WGS sequence"/>
</dbReference>
<comment type="caution">
    <text evidence="1">The sequence shown here is derived from an EMBL/GenBank/DDBJ whole genome shotgun (WGS) entry which is preliminary data.</text>
</comment>
<gene>
    <name evidence="1" type="ORF">Sya03_58710</name>
</gene>